<keyword evidence="3" id="KW-1185">Reference proteome</keyword>
<reference evidence="2 3" key="1">
    <citation type="submission" date="2015-07" db="EMBL/GenBank/DDBJ databases">
        <title>The genome of Melipona quadrifasciata.</title>
        <authorList>
            <person name="Pan H."/>
            <person name="Kapheim K."/>
        </authorList>
    </citation>
    <scope>NUCLEOTIDE SEQUENCE [LARGE SCALE GENOMIC DNA]</scope>
    <source>
        <strain evidence="2">0111107301</strain>
        <tissue evidence="2">Whole body</tissue>
    </source>
</reference>
<evidence type="ECO:0000313" key="3">
    <source>
        <dbReference type="Proteomes" id="UP000053105"/>
    </source>
</evidence>
<evidence type="ECO:0000313" key="2">
    <source>
        <dbReference type="EMBL" id="KOX79498.1"/>
    </source>
</evidence>
<feature type="compositionally biased region" description="Polar residues" evidence="1">
    <location>
        <begin position="22"/>
        <end position="33"/>
    </location>
</feature>
<dbReference type="Proteomes" id="UP000053105">
    <property type="component" value="Unassembled WGS sequence"/>
</dbReference>
<feature type="region of interest" description="Disordered" evidence="1">
    <location>
        <begin position="1"/>
        <end position="33"/>
    </location>
</feature>
<accession>A0A0N0BJT5</accession>
<organism evidence="2 3">
    <name type="scientific">Melipona quadrifasciata</name>
    <dbReference type="NCBI Taxonomy" id="166423"/>
    <lineage>
        <taxon>Eukaryota</taxon>
        <taxon>Metazoa</taxon>
        <taxon>Ecdysozoa</taxon>
        <taxon>Arthropoda</taxon>
        <taxon>Hexapoda</taxon>
        <taxon>Insecta</taxon>
        <taxon>Pterygota</taxon>
        <taxon>Neoptera</taxon>
        <taxon>Endopterygota</taxon>
        <taxon>Hymenoptera</taxon>
        <taxon>Apocrita</taxon>
        <taxon>Aculeata</taxon>
        <taxon>Apoidea</taxon>
        <taxon>Anthophila</taxon>
        <taxon>Apidae</taxon>
        <taxon>Melipona</taxon>
    </lineage>
</organism>
<name>A0A0N0BJT5_9HYME</name>
<dbReference type="EMBL" id="KQ435711">
    <property type="protein sequence ID" value="KOX79498.1"/>
    <property type="molecule type" value="Genomic_DNA"/>
</dbReference>
<evidence type="ECO:0000256" key="1">
    <source>
        <dbReference type="SAM" id="MobiDB-lite"/>
    </source>
</evidence>
<dbReference type="AlphaFoldDB" id="A0A0N0BJT5"/>
<proteinExistence type="predicted"/>
<sequence length="156" mass="17781">MQRHSNRISVTSHETLHPRVKSPTNAQNSDTSNRILCSKTAGSFENFERCPVTRDQPTRRFDTKLLLDRERGALIKRGRMESANKSRASLIATGNEIASGCKEKLWETDVLCERGNNMKIFDKSGGGSKGPTYQNLLKYIQRRIHSQFILHSSLRY</sequence>
<gene>
    <name evidence="2" type="ORF">WN51_02764</name>
</gene>
<protein>
    <submittedName>
        <fullName evidence="2">Uncharacterized protein</fullName>
    </submittedName>
</protein>